<dbReference type="PANTHER" id="PTHR30203:SF24">
    <property type="entry name" value="BLR4935 PROTEIN"/>
    <property type="match status" value="1"/>
</dbReference>
<dbReference type="EMBL" id="CP036434">
    <property type="protein sequence ID" value="QDV09039.1"/>
    <property type="molecule type" value="Genomic_DNA"/>
</dbReference>
<dbReference type="SUPFAM" id="SSF56954">
    <property type="entry name" value="Outer membrane efflux proteins (OEP)"/>
    <property type="match status" value="1"/>
</dbReference>
<organism evidence="1 2">
    <name type="scientific">Saltatorellus ferox</name>
    <dbReference type="NCBI Taxonomy" id="2528018"/>
    <lineage>
        <taxon>Bacteria</taxon>
        <taxon>Pseudomonadati</taxon>
        <taxon>Planctomycetota</taxon>
        <taxon>Planctomycetia</taxon>
        <taxon>Planctomycetia incertae sedis</taxon>
        <taxon>Saltatorellus</taxon>
    </lineage>
</organism>
<dbReference type="PROSITE" id="PS51257">
    <property type="entry name" value="PROKAR_LIPOPROTEIN"/>
    <property type="match status" value="1"/>
</dbReference>
<dbReference type="InterPro" id="IPR010131">
    <property type="entry name" value="MdtP/NodT-like"/>
</dbReference>
<dbReference type="AlphaFoldDB" id="A0A518EY78"/>
<accession>A0A518EY78</accession>
<proteinExistence type="predicted"/>
<gene>
    <name evidence="1" type="ORF">Poly30_45950</name>
</gene>
<name>A0A518EY78_9BACT</name>
<keyword evidence="2" id="KW-1185">Reference proteome</keyword>
<protein>
    <submittedName>
        <fullName evidence="1">Outer membrane efflux protein</fullName>
    </submittedName>
</protein>
<dbReference type="OrthoDB" id="581172at2"/>
<dbReference type="Gene3D" id="1.20.1600.10">
    <property type="entry name" value="Outer membrane efflux proteins (OEP)"/>
    <property type="match status" value="1"/>
</dbReference>
<reference evidence="1 2" key="1">
    <citation type="submission" date="2019-02" db="EMBL/GenBank/DDBJ databases">
        <title>Deep-cultivation of Planctomycetes and their phenomic and genomic characterization uncovers novel biology.</title>
        <authorList>
            <person name="Wiegand S."/>
            <person name="Jogler M."/>
            <person name="Boedeker C."/>
            <person name="Pinto D."/>
            <person name="Vollmers J."/>
            <person name="Rivas-Marin E."/>
            <person name="Kohn T."/>
            <person name="Peeters S.H."/>
            <person name="Heuer A."/>
            <person name="Rast P."/>
            <person name="Oberbeckmann S."/>
            <person name="Bunk B."/>
            <person name="Jeske O."/>
            <person name="Meyerdierks A."/>
            <person name="Storesund J.E."/>
            <person name="Kallscheuer N."/>
            <person name="Luecker S."/>
            <person name="Lage O.M."/>
            <person name="Pohl T."/>
            <person name="Merkel B.J."/>
            <person name="Hornburger P."/>
            <person name="Mueller R.-W."/>
            <person name="Bruemmer F."/>
            <person name="Labrenz M."/>
            <person name="Spormann A.M."/>
            <person name="Op den Camp H."/>
            <person name="Overmann J."/>
            <person name="Amann R."/>
            <person name="Jetten M.S.M."/>
            <person name="Mascher T."/>
            <person name="Medema M.H."/>
            <person name="Devos D.P."/>
            <person name="Kaster A.-K."/>
            <person name="Ovreas L."/>
            <person name="Rohde M."/>
            <person name="Galperin M.Y."/>
            <person name="Jogler C."/>
        </authorList>
    </citation>
    <scope>NUCLEOTIDE SEQUENCE [LARGE SCALE GENOMIC DNA]</scope>
    <source>
        <strain evidence="1 2">Poly30</strain>
    </source>
</reference>
<evidence type="ECO:0000313" key="1">
    <source>
        <dbReference type="EMBL" id="QDV09039.1"/>
    </source>
</evidence>
<dbReference type="Proteomes" id="UP000320390">
    <property type="component" value="Chromosome"/>
</dbReference>
<dbReference type="PANTHER" id="PTHR30203">
    <property type="entry name" value="OUTER MEMBRANE CATION EFFLUX PROTEIN"/>
    <property type="match status" value="1"/>
</dbReference>
<evidence type="ECO:0000313" key="2">
    <source>
        <dbReference type="Proteomes" id="UP000320390"/>
    </source>
</evidence>
<dbReference type="GO" id="GO:0015562">
    <property type="term" value="F:efflux transmembrane transporter activity"/>
    <property type="evidence" value="ECO:0007669"/>
    <property type="project" value="InterPro"/>
</dbReference>
<dbReference type="RefSeq" id="WP_145202728.1">
    <property type="nucleotide sequence ID" value="NZ_CP036434.1"/>
</dbReference>
<sequence>MSRLEIFTKRRGTSAALCLLVASCVSAEDARRVRPGARPAPMRVLPDDALLDRFGRTDAQKGESAVAVIGSVLPPSAAADESEAPLPPLTFDEVLRSVEEQFPLILAALQEVEIANAQMLSAEGGFDLRIKGDGAVAPDGFYRNETAKVLIEQPTTAWGATPFAGYKIGTGDFPIWEGGLKSNEEGEFSAGIRLPLLKGREIDQRRLDLWRARVGQAQAEPMVLEKRLEATRKAALSYWKWVAAGQKLGIARRLLDLAENRQEGIVISVDEGQLPQLSITENRRLVVERQSIVIRSERALQEAAIALSLFWRSSAGQPVIPLEAQLPESLPTPTDPALFLGDADHELALRNRPEVRSLELLSDQIRLDVAKAENDLLPKLDLTVAGSKDVGDAVSSPDDKGPFELDVFVNFDVPVQRREASGKLRSLDAKAIQVERKLQFARESIIAEVQDGQSAVLQTWLRLAQVRENALLAGQLEEAERIFLAEGQSDLLRVNLREQQTASAASMLVDVIAEHFRAVADYRASLGIPYDEVLR</sequence>